<dbReference type="Proteomes" id="UP000190367">
    <property type="component" value="Unassembled WGS sequence"/>
</dbReference>
<dbReference type="STRING" id="634771.SAMN04488128_102762"/>
<keyword evidence="2" id="KW-1185">Reference proteome</keyword>
<accession>A0A1T4R202</accession>
<sequence>MYLFLKRLPFLLAVIVFVASCRKGEMPEEHYFGKVSITLLNLPNTPKIMMYFDGKQLDTIRAVGDGSHFVLPAGKQGKLSAYDAGKQELLADTMITIAANSTQQFRFAYSAELGLKGFIGSGGGGSVPVDSVDFQFSNGLSASFYPLEKYDLAFIFADPDSGEILDYPLVVKGWSKGKLSAVTRLRAVNDNGHVYTYAAKLIDPATGQLVLQPDGSEFFTFGSDNLGGKTQIITVANDAGGSISANYIEL</sequence>
<evidence type="ECO:0000313" key="2">
    <source>
        <dbReference type="Proteomes" id="UP000190367"/>
    </source>
</evidence>
<evidence type="ECO:0000313" key="1">
    <source>
        <dbReference type="EMBL" id="SKA10050.1"/>
    </source>
</evidence>
<gene>
    <name evidence="1" type="ORF">SAMN04488128_102762</name>
</gene>
<proteinExistence type="predicted"/>
<reference evidence="2" key="1">
    <citation type="submission" date="2017-02" db="EMBL/GenBank/DDBJ databases">
        <authorList>
            <person name="Varghese N."/>
            <person name="Submissions S."/>
        </authorList>
    </citation>
    <scope>NUCLEOTIDE SEQUENCE [LARGE SCALE GENOMIC DNA]</scope>
    <source>
        <strain evidence="2">DSM 22224</strain>
    </source>
</reference>
<protein>
    <recommendedName>
        <fullName evidence="3">DUF4397 domain-containing protein</fullName>
    </recommendedName>
</protein>
<dbReference type="OrthoDB" id="666405at2"/>
<dbReference type="PROSITE" id="PS51257">
    <property type="entry name" value="PROKAR_LIPOPROTEIN"/>
    <property type="match status" value="1"/>
</dbReference>
<organism evidence="1 2">
    <name type="scientific">Chitinophaga eiseniae</name>
    <dbReference type="NCBI Taxonomy" id="634771"/>
    <lineage>
        <taxon>Bacteria</taxon>
        <taxon>Pseudomonadati</taxon>
        <taxon>Bacteroidota</taxon>
        <taxon>Chitinophagia</taxon>
        <taxon>Chitinophagales</taxon>
        <taxon>Chitinophagaceae</taxon>
        <taxon>Chitinophaga</taxon>
    </lineage>
</organism>
<name>A0A1T4R202_9BACT</name>
<dbReference type="EMBL" id="FUWZ01000002">
    <property type="protein sequence ID" value="SKA10050.1"/>
    <property type="molecule type" value="Genomic_DNA"/>
</dbReference>
<dbReference type="AlphaFoldDB" id="A0A1T4R202"/>
<evidence type="ECO:0008006" key="3">
    <source>
        <dbReference type="Google" id="ProtNLM"/>
    </source>
</evidence>
<dbReference type="RefSeq" id="WP_078669275.1">
    <property type="nucleotide sequence ID" value="NZ_FUWZ01000002.1"/>
</dbReference>